<evidence type="ECO:0000313" key="9">
    <source>
        <dbReference type="Proteomes" id="UP000265882"/>
    </source>
</evidence>
<keyword evidence="6 7" id="KW-0472">Membrane</keyword>
<evidence type="ECO:0000256" key="3">
    <source>
        <dbReference type="ARBA" id="ARBA00022475"/>
    </source>
</evidence>
<dbReference type="EMBL" id="QZKU01000070">
    <property type="protein sequence ID" value="RJP21128.1"/>
    <property type="molecule type" value="Genomic_DNA"/>
</dbReference>
<dbReference type="PANTHER" id="PTHR30106:SF1">
    <property type="entry name" value="UPF0324 MEMBRANE PROTEIN FN0533"/>
    <property type="match status" value="1"/>
</dbReference>
<keyword evidence="5 7" id="KW-1133">Transmembrane helix</keyword>
<evidence type="ECO:0000256" key="4">
    <source>
        <dbReference type="ARBA" id="ARBA00022692"/>
    </source>
</evidence>
<sequence length="488" mass="52859">MGTDTRTSFNTEDWWAVWIGLAVVVLGLSDSLLGIDLLGWVADTRVYSNLFDAVAPTSAEFGGFPAILSLIFTYAFVTVVTAIGAASLRLNIKKYVAGFSLIFWLTYICWVAGHWAYIAATPDKQAKFGIDWSLSLTGEAGYIIALVAGLIVGNVFPKLAKYLEEAARPEWFVKIAIVILGASVGLKAFQSSKLAGTIIFRGLCAIVEAYLIYWPVVYFVSRKWFKLSPEWSAPLASGISICGVSAAMATAGAIKARPVVPVIISSLVIVFAVVELLIIPFAAQHWLYTEPMMAGAWMGLAIKTDGAAAASGAITDALIRAKAMSAQNIVYEEGWMLATSVTTKMFIDIFIGIWAFVLAMVWVYGVEKKPGVKVPKIEIWYRFPKFVIGYILAFLIVAGIGLASPPLVSAIKSGISEADNLRKIFFALTFFSIGSISNFAALKREGMGKLAVVYFLCLFGFIIWVGLLISFLFFHGITPPIIQAPPGA</sequence>
<dbReference type="PANTHER" id="PTHR30106">
    <property type="entry name" value="INNER MEMBRANE PROTEIN YEIH-RELATED"/>
    <property type="match status" value="1"/>
</dbReference>
<feature type="transmembrane region" description="Helical" evidence="7">
    <location>
        <begin position="15"/>
        <end position="42"/>
    </location>
</feature>
<name>A0A3A4NK75_ABYX5</name>
<feature type="transmembrane region" description="Helical" evidence="7">
    <location>
        <begin position="345"/>
        <end position="366"/>
    </location>
</feature>
<feature type="transmembrane region" description="Helical" evidence="7">
    <location>
        <begin position="195"/>
        <end position="220"/>
    </location>
</feature>
<protein>
    <submittedName>
        <fullName evidence="8">Putative sulfate exporter family transporter</fullName>
    </submittedName>
</protein>
<accession>A0A3A4NK75</accession>
<comment type="caution">
    <text evidence="8">The sequence shown here is derived from an EMBL/GenBank/DDBJ whole genome shotgun (WGS) entry which is preliminary data.</text>
</comment>
<comment type="similarity">
    <text evidence="2">Belongs to the UPF0324 family.</text>
</comment>
<feature type="transmembrane region" description="Helical" evidence="7">
    <location>
        <begin position="140"/>
        <end position="159"/>
    </location>
</feature>
<dbReference type="Pfam" id="PF03601">
    <property type="entry name" value="Cons_hypoth698"/>
    <property type="match status" value="1"/>
</dbReference>
<dbReference type="Proteomes" id="UP000265882">
    <property type="component" value="Unassembled WGS sequence"/>
</dbReference>
<dbReference type="GO" id="GO:0005886">
    <property type="term" value="C:plasma membrane"/>
    <property type="evidence" value="ECO:0007669"/>
    <property type="project" value="UniProtKB-SubCell"/>
</dbReference>
<gene>
    <name evidence="8" type="ORF">C4520_10445</name>
</gene>
<keyword evidence="4 7" id="KW-0812">Transmembrane</keyword>
<feature type="transmembrane region" description="Helical" evidence="7">
    <location>
        <begin position="424"/>
        <end position="441"/>
    </location>
</feature>
<comment type="subcellular location">
    <subcellularLocation>
        <location evidence="1">Cell membrane</location>
        <topology evidence="1">Multi-pass membrane protein</topology>
    </subcellularLocation>
</comment>
<feature type="transmembrane region" description="Helical" evidence="7">
    <location>
        <begin position="386"/>
        <end position="403"/>
    </location>
</feature>
<evidence type="ECO:0000256" key="6">
    <source>
        <dbReference type="ARBA" id="ARBA00023136"/>
    </source>
</evidence>
<keyword evidence="3" id="KW-1003">Cell membrane</keyword>
<dbReference type="AlphaFoldDB" id="A0A3A4NK75"/>
<evidence type="ECO:0000256" key="7">
    <source>
        <dbReference type="SAM" id="Phobius"/>
    </source>
</evidence>
<evidence type="ECO:0000256" key="2">
    <source>
        <dbReference type="ARBA" id="ARBA00007977"/>
    </source>
</evidence>
<evidence type="ECO:0000256" key="1">
    <source>
        <dbReference type="ARBA" id="ARBA00004651"/>
    </source>
</evidence>
<feature type="transmembrane region" description="Helical" evidence="7">
    <location>
        <begin position="453"/>
        <end position="474"/>
    </location>
</feature>
<feature type="transmembrane region" description="Helical" evidence="7">
    <location>
        <begin position="95"/>
        <end position="120"/>
    </location>
</feature>
<reference evidence="8 9" key="1">
    <citation type="journal article" date="2017" name="ISME J.">
        <title>Energy and carbon metabolisms in a deep terrestrial subsurface fluid microbial community.</title>
        <authorList>
            <person name="Momper L."/>
            <person name="Jungbluth S.P."/>
            <person name="Lee M.D."/>
            <person name="Amend J.P."/>
        </authorList>
    </citation>
    <scope>NUCLEOTIDE SEQUENCE [LARGE SCALE GENOMIC DNA]</scope>
    <source>
        <strain evidence="8">SURF_5</strain>
    </source>
</reference>
<feature type="transmembrane region" description="Helical" evidence="7">
    <location>
        <begin position="260"/>
        <end position="283"/>
    </location>
</feature>
<evidence type="ECO:0000256" key="5">
    <source>
        <dbReference type="ARBA" id="ARBA00022989"/>
    </source>
</evidence>
<evidence type="ECO:0000313" key="8">
    <source>
        <dbReference type="EMBL" id="RJP21128.1"/>
    </source>
</evidence>
<feature type="transmembrane region" description="Helical" evidence="7">
    <location>
        <begin position="62"/>
        <end position="83"/>
    </location>
</feature>
<proteinExistence type="inferred from homology"/>
<dbReference type="InterPro" id="IPR018383">
    <property type="entry name" value="UPF0324_pro"/>
</dbReference>
<organism evidence="8 9">
    <name type="scientific">Abyssobacteria bacterium (strain SURF_5)</name>
    <dbReference type="NCBI Taxonomy" id="2093360"/>
    <lineage>
        <taxon>Bacteria</taxon>
        <taxon>Pseudomonadati</taxon>
        <taxon>Candidatus Hydrogenedentota</taxon>
        <taxon>Candidatus Abyssobacteria</taxon>
    </lineage>
</organism>
<feature type="transmembrane region" description="Helical" evidence="7">
    <location>
        <begin position="232"/>
        <end position="254"/>
    </location>
</feature>